<dbReference type="RefSeq" id="XP_029223014.1">
    <property type="nucleotide sequence ID" value="XM_029376871.1"/>
</dbReference>
<name>A0A3R7N2G9_9TRYP</name>
<dbReference type="GeneID" id="40323691"/>
<feature type="signal peptide" evidence="1">
    <location>
        <begin position="1"/>
        <end position="27"/>
    </location>
</feature>
<evidence type="ECO:0008006" key="4">
    <source>
        <dbReference type="Google" id="ProtNLM"/>
    </source>
</evidence>
<dbReference type="EMBL" id="MKKU01001466">
    <property type="protein sequence ID" value="RNE95294.1"/>
    <property type="molecule type" value="Genomic_DNA"/>
</dbReference>
<accession>A0A3R7N2G9</accession>
<keyword evidence="3" id="KW-1185">Reference proteome</keyword>
<feature type="chain" id="PRO_5018666016" description="Mucin-like glycoprotein" evidence="1">
    <location>
        <begin position="28"/>
        <end position="119"/>
    </location>
</feature>
<gene>
    <name evidence="2" type="ORF">Tco025E_10080</name>
</gene>
<dbReference type="OrthoDB" id="247747at2759"/>
<keyword evidence="1" id="KW-0732">Signal</keyword>
<protein>
    <recommendedName>
        <fullName evidence="4">Mucin-like glycoprotein</fullName>
    </recommendedName>
</protein>
<reference evidence="2 3" key="1">
    <citation type="journal article" date="2018" name="BMC Genomics">
        <title>Genomic comparison of Trypanosoma conorhini and Trypanosoma rangeli to Trypanosoma cruzi strains of high and low virulence.</title>
        <authorList>
            <person name="Bradwell K.R."/>
            <person name="Koparde V.N."/>
            <person name="Matveyev A.V."/>
            <person name="Serrano M.G."/>
            <person name="Alves J.M."/>
            <person name="Parikh H."/>
            <person name="Huang B."/>
            <person name="Lee V."/>
            <person name="Espinosa-Alvarez O."/>
            <person name="Ortiz P.A."/>
            <person name="Costa-Martins A.G."/>
            <person name="Teixeira M.M."/>
            <person name="Buck G.A."/>
        </authorList>
    </citation>
    <scope>NUCLEOTIDE SEQUENCE [LARGE SCALE GENOMIC DNA]</scope>
    <source>
        <strain evidence="2 3">025E</strain>
    </source>
</reference>
<evidence type="ECO:0000256" key="1">
    <source>
        <dbReference type="SAM" id="SignalP"/>
    </source>
</evidence>
<evidence type="ECO:0000313" key="2">
    <source>
        <dbReference type="EMBL" id="RNE95294.1"/>
    </source>
</evidence>
<evidence type="ECO:0000313" key="3">
    <source>
        <dbReference type="Proteomes" id="UP000284403"/>
    </source>
</evidence>
<proteinExistence type="predicted"/>
<sequence length="119" mass="12935">MATMLAVRRRAVCALALLALLCGCGCGATGDVNVPVEVSCLNTNGKLSWRVAGGKPSTWRECPQAVKDFGGQWRRCWQQFPLHLCRFGVPGEVLEWELPCISANGGRRRCCVHDALYGG</sequence>
<dbReference type="Proteomes" id="UP000284403">
    <property type="component" value="Unassembled WGS sequence"/>
</dbReference>
<dbReference type="AlphaFoldDB" id="A0A3R7N2G9"/>
<comment type="caution">
    <text evidence="2">The sequence shown here is derived from an EMBL/GenBank/DDBJ whole genome shotgun (WGS) entry which is preliminary data.</text>
</comment>
<organism evidence="2 3">
    <name type="scientific">Trypanosoma conorhini</name>
    <dbReference type="NCBI Taxonomy" id="83891"/>
    <lineage>
        <taxon>Eukaryota</taxon>
        <taxon>Discoba</taxon>
        <taxon>Euglenozoa</taxon>
        <taxon>Kinetoplastea</taxon>
        <taxon>Metakinetoplastina</taxon>
        <taxon>Trypanosomatida</taxon>
        <taxon>Trypanosomatidae</taxon>
        <taxon>Trypanosoma</taxon>
    </lineage>
</organism>